<organism evidence="2 3">
    <name type="scientific">Aspergillus ellipticus CBS 707.79</name>
    <dbReference type="NCBI Taxonomy" id="1448320"/>
    <lineage>
        <taxon>Eukaryota</taxon>
        <taxon>Fungi</taxon>
        <taxon>Dikarya</taxon>
        <taxon>Ascomycota</taxon>
        <taxon>Pezizomycotina</taxon>
        <taxon>Eurotiomycetes</taxon>
        <taxon>Eurotiomycetidae</taxon>
        <taxon>Eurotiales</taxon>
        <taxon>Aspergillaceae</taxon>
        <taxon>Aspergillus</taxon>
        <taxon>Aspergillus subgen. Circumdati</taxon>
    </lineage>
</organism>
<feature type="compositionally biased region" description="Gly residues" evidence="1">
    <location>
        <begin position="16"/>
        <end position="25"/>
    </location>
</feature>
<evidence type="ECO:0000313" key="2">
    <source>
        <dbReference type="EMBL" id="PYH94882.1"/>
    </source>
</evidence>
<reference evidence="2 3" key="1">
    <citation type="submission" date="2018-02" db="EMBL/GenBank/DDBJ databases">
        <title>The genomes of Aspergillus section Nigri reveals drivers in fungal speciation.</title>
        <authorList>
            <consortium name="DOE Joint Genome Institute"/>
            <person name="Vesth T.C."/>
            <person name="Nybo J."/>
            <person name="Theobald S."/>
            <person name="Brandl J."/>
            <person name="Frisvad J.C."/>
            <person name="Nielsen K.F."/>
            <person name="Lyhne E.K."/>
            <person name="Kogle M.E."/>
            <person name="Kuo A."/>
            <person name="Riley R."/>
            <person name="Clum A."/>
            <person name="Nolan M."/>
            <person name="Lipzen A."/>
            <person name="Salamov A."/>
            <person name="Henrissat B."/>
            <person name="Wiebenga A."/>
            <person name="De vries R.P."/>
            <person name="Grigoriev I.V."/>
            <person name="Mortensen U.H."/>
            <person name="Andersen M.R."/>
            <person name="Baker S.E."/>
        </authorList>
    </citation>
    <scope>NUCLEOTIDE SEQUENCE [LARGE SCALE GENOMIC DNA]</scope>
    <source>
        <strain evidence="2 3">CBS 707.79</strain>
    </source>
</reference>
<feature type="region of interest" description="Disordered" evidence="1">
    <location>
        <begin position="1"/>
        <end position="29"/>
    </location>
</feature>
<keyword evidence="3" id="KW-1185">Reference proteome</keyword>
<dbReference type="VEuPathDB" id="FungiDB:BO71DRAFT_429628"/>
<gene>
    <name evidence="2" type="ORF">BO71DRAFT_429628</name>
</gene>
<dbReference type="EMBL" id="KZ825864">
    <property type="protein sequence ID" value="PYH94882.1"/>
    <property type="molecule type" value="Genomic_DNA"/>
</dbReference>
<proteinExistence type="predicted"/>
<sequence length="113" mass="11573">MAVRHPPAYRPFAEQPGGGGGGGGSSMSPVAIQQQPAILQDVPKYFQPSPDDQGSLQVSRTMPRGGKMTLMASGQGCDPTGTILTPAQRIQESTVSGIAPPPISSHGMGFQAA</sequence>
<dbReference type="AlphaFoldDB" id="A0A319EUI8"/>
<dbReference type="Proteomes" id="UP000247810">
    <property type="component" value="Unassembled WGS sequence"/>
</dbReference>
<protein>
    <submittedName>
        <fullName evidence="2">Uncharacterized protein</fullName>
    </submittedName>
</protein>
<accession>A0A319EUI8</accession>
<evidence type="ECO:0000256" key="1">
    <source>
        <dbReference type="SAM" id="MobiDB-lite"/>
    </source>
</evidence>
<name>A0A319EUI8_9EURO</name>
<evidence type="ECO:0000313" key="3">
    <source>
        <dbReference type="Proteomes" id="UP000247810"/>
    </source>
</evidence>